<dbReference type="RefSeq" id="WP_021725373.1">
    <property type="nucleotide sequence ID" value="NZ_AWEZ01000019.1"/>
</dbReference>
<gene>
    <name evidence="1" type="ORF">HMPREF1316_2600</name>
</gene>
<evidence type="ECO:0000313" key="2">
    <source>
        <dbReference type="Proteomes" id="UP000016638"/>
    </source>
</evidence>
<dbReference type="PATRIC" id="fig|1125712.3.peg.536"/>
<dbReference type="InterPro" id="IPR027417">
    <property type="entry name" value="P-loop_NTPase"/>
</dbReference>
<name>U2V3F5_9ACTN</name>
<keyword evidence="1" id="KW-0540">Nuclease</keyword>
<sequence>MGIFDKFNNQDLGDEEAFEELCCQLFETWGTHARDFDNTWTYRDIRGDGGDGGIEAYWNNTNNNEYVGIQAKWFRKSMTTSQYKQIRNSIDTAMELRPNMTKYIVCIPHNLTSCRNSKNKRVSLGEEDTWKSFEESVAQAYPGLELVLWDEHFIGALLQQPENEGRWRFWFERTAINPEGVRIALQRTLESLKDRYVPKIADGGDMAVFLDSFFGTIESRAALVKEIDVCLNVCRDLAYAANSFASIEKELTEELRESATRCRDVITAYADSLSIWRHMLMAEPQGLVEIDNVDVDYGAVERFEDDVQGLKEKYKLVGHVNELIRLIDRFRELPSEYEIWGKMRDAYSYPHCLVVGEQGTGKTCGFARKAAGFLEDDLHLPIFIRAAEINEHDGWKEIISNALGLSDWDEAELWQALSSSAAVHDMRKDGITVRAKIAVFVDGLDERQPASRWTALVRQGDAIADEYPRIRFAYSSRPYGIESKRTDDIWECTYHIDAKGNVPAYELFDRYIKYYSIDLAGDTRYKWMFRTPMELRMFCTAYSRRRIDKNVSTCLTALVNAEVDRLEDEYADRVGKTPTMHQTPVRSTLIALVKALLIDANPKDCAAIGSVIESAGIQCEHVGDMIDFLEGYGILIAIRKAGATSVSPDVVMYQPGSRHLWDYFMAVVLMETRGDVAANTLLDHRDARGMYAILLVEKRGVLPLKSEDLINALGMDGARQLTIAALADVELGAAGRFRQWALDEMAADRESLSDIVNGIVVQVANIRNHPLGPTLLDEYMRAFQTPVERDKVWSIPRKMYDDCRLSMYFERDAVKHMPCLHDGDAWNQMPLLLTWCLATVSNLRRRHCRNELVRWAMRNPSEFSELFSHFIDCNDPQIRENLFAIAAEVACQGNVDREIKRRLARIAIDSVFSSPDKPGNRDAAIRHYGRMIIEKCRADGVIDSSTAEVCRPPYGIDTEAGALPIYAAAAKADRMGGFETIHYDLARYVLVDKLETAFGIPHYHTKGDRNTEDVRRLLERSAAKTGIETPTFESWAIAAAYQYLIDHGYEPDIFVGPMSKNGYRLGGIDRKISGSFGNADHGSQSTVMTVAEKYVWCARNEICGFMADRVPVFESTCRNGIVQDSCEIASDYSSLLSYQSPLFEATVNRLTTEREDIVPSFPTAFSCDDGESICTEQELNDWIGSGDVDAPISLLDSEPNISTSIEDIAIPIALYASDWSICGKQACCWAYCGAMDSTELAKLQEDGTVAIDGYDHASTFATSINVRATYISPVEYMSAPWINEYDEEGGRDKIADVHVSASPLSGRGVESLTDIGDYWYRFPSRLAMDLCGVKHTDGLRYFNSDGAVIFEDVDYGEPYRKQYQALLANKSLLFDGLRARNLHPVWYATLQRDSNKLADERLSETEARCELSWLIWIDGDGNYRSCRMSDEHPVPEHTYEPTEFLKELLDKYSTHADEHEEAIE</sequence>
<evidence type="ECO:0000313" key="1">
    <source>
        <dbReference type="EMBL" id="ERL09877.1"/>
    </source>
</evidence>
<accession>U2V3F5</accession>
<dbReference type="EMBL" id="AWEZ01000019">
    <property type="protein sequence ID" value="ERL09877.1"/>
    <property type="molecule type" value="Genomic_DNA"/>
</dbReference>
<keyword evidence="1" id="KW-0378">Hydrolase</keyword>
<protein>
    <submittedName>
        <fullName evidence="1">Restriction endonuclease</fullName>
    </submittedName>
</protein>
<comment type="caution">
    <text evidence="1">The sequence shown here is derived from an EMBL/GenBank/DDBJ whole genome shotgun (WGS) entry which is preliminary data.</text>
</comment>
<organism evidence="1 2">
    <name type="scientific">Olsenella profusa F0195</name>
    <dbReference type="NCBI Taxonomy" id="1125712"/>
    <lineage>
        <taxon>Bacteria</taxon>
        <taxon>Bacillati</taxon>
        <taxon>Actinomycetota</taxon>
        <taxon>Coriobacteriia</taxon>
        <taxon>Coriobacteriales</taxon>
        <taxon>Atopobiaceae</taxon>
        <taxon>Olsenella</taxon>
    </lineage>
</organism>
<dbReference type="Proteomes" id="UP000016638">
    <property type="component" value="Unassembled WGS sequence"/>
</dbReference>
<proteinExistence type="predicted"/>
<dbReference type="GO" id="GO:0004519">
    <property type="term" value="F:endonuclease activity"/>
    <property type="evidence" value="ECO:0007669"/>
    <property type="project" value="UniProtKB-KW"/>
</dbReference>
<dbReference type="eggNOG" id="COG0433">
    <property type="taxonomic scope" value="Bacteria"/>
</dbReference>
<reference evidence="1 2" key="1">
    <citation type="submission" date="2013-08" db="EMBL/GenBank/DDBJ databases">
        <authorList>
            <person name="Durkin A.S."/>
            <person name="Haft D.R."/>
            <person name="McCorrison J."/>
            <person name="Torralba M."/>
            <person name="Gillis M."/>
            <person name="Haft D.H."/>
            <person name="Methe B."/>
            <person name="Sutton G."/>
            <person name="Nelson K.E."/>
        </authorList>
    </citation>
    <scope>NUCLEOTIDE SEQUENCE [LARGE SCALE GENOMIC DNA]</scope>
    <source>
        <strain evidence="1 2">F0195</strain>
    </source>
</reference>
<keyword evidence="1" id="KW-0255">Endonuclease</keyword>
<dbReference type="OrthoDB" id="9757917at2"/>
<dbReference type="Gene3D" id="3.40.50.300">
    <property type="entry name" value="P-loop containing nucleotide triphosphate hydrolases"/>
    <property type="match status" value="1"/>
</dbReference>
<dbReference type="STRING" id="1125712.HMPREF1316_2600"/>
<keyword evidence="2" id="KW-1185">Reference proteome</keyword>